<proteinExistence type="predicted"/>
<gene>
    <name evidence="1" type="ORF">BOLC6T37841H</name>
</gene>
<protein>
    <submittedName>
        <fullName evidence="1">Uncharacterized protein</fullName>
    </submittedName>
</protein>
<dbReference type="EMBL" id="LR031880">
    <property type="protein sequence ID" value="VDD62388.1"/>
    <property type="molecule type" value="Genomic_DNA"/>
</dbReference>
<name>A0A3P6G900_BRAOL</name>
<organism evidence="1">
    <name type="scientific">Brassica oleracea</name>
    <name type="common">Wild cabbage</name>
    <dbReference type="NCBI Taxonomy" id="3712"/>
    <lineage>
        <taxon>Eukaryota</taxon>
        <taxon>Viridiplantae</taxon>
        <taxon>Streptophyta</taxon>
        <taxon>Embryophyta</taxon>
        <taxon>Tracheophyta</taxon>
        <taxon>Spermatophyta</taxon>
        <taxon>Magnoliopsida</taxon>
        <taxon>eudicotyledons</taxon>
        <taxon>Gunneridae</taxon>
        <taxon>Pentapetalae</taxon>
        <taxon>rosids</taxon>
        <taxon>malvids</taxon>
        <taxon>Brassicales</taxon>
        <taxon>Brassicaceae</taxon>
        <taxon>Brassiceae</taxon>
        <taxon>Brassica</taxon>
    </lineage>
</organism>
<dbReference type="AlphaFoldDB" id="A0A3P6G900"/>
<evidence type="ECO:0000313" key="1">
    <source>
        <dbReference type="EMBL" id="VDD62388.1"/>
    </source>
</evidence>
<accession>A0A3P6G900</accession>
<sequence>MELSTWDFIETETPIHERTERQNHVTNFDVERLRAEINQRNVHRS</sequence>
<reference evidence="1" key="1">
    <citation type="submission" date="2018-11" db="EMBL/GenBank/DDBJ databases">
        <authorList>
            <consortium name="Genoscope - CEA"/>
            <person name="William W."/>
        </authorList>
    </citation>
    <scope>NUCLEOTIDE SEQUENCE</scope>
</reference>